<dbReference type="AlphaFoldDB" id="A0A917M4G8"/>
<evidence type="ECO:0000256" key="1">
    <source>
        <dbReference type="SAM" id="SignalP"/>
    </source>
</evidence>
<dbReference type="GO" id="GO:0045454">
    <property type="term" value="P:cell redox homeostasis"/>
    <property type="evidence" value="ECO:0007669"/>
    <property type="project" value="TreeGrafter"/>
</dbReference>
<dbReference type="PANTHER" id="PTHR32234:SF0">
    <property type="entry name" value="THIOL:DISULFIDE INTERCHANGE PROTEIN DSBD"/>
    <property type="match status" value="1"/>
</dbReference>
<gene>
    <name evidence="3" type="ORF">GCM10007415_07780</name>
</gene>
<dbReference type="PANTHER" id="PTHR32234">
    <property type="entry name" value="THIOL:DISULFIDE INTERCHANGE PROTEIN DSBD"/>
    <property type="match status" value="1"/>
</dbReference>
<accession>A0A917M4G8</accession>
<dbReference type="InterPro" id="IPR036929">
    <property type="entry name" value="DsbDN_sf"/>
</dbReference>
<dbReference type="Gene3D" id="2.60.40.1250">
    <property type="entry name" value="Thiol:disulfide interchange protein DsbD, N-terminal domain"/>
    <property type="match status" value="1"/>
</dbReference>
<evidence type="ECO:0000259" key="2">
    <source>
        <dbReference type="Pfam" id="PF11412"/>
    </source>
</evidence>
<organism evidence="3 4">
    <name type="scientific">Parapedobacter pyrenivorans</name>
    <dbReference type="NCBI Taxonomy" id="1305674"/>
    <lineage>
        <taxon>Bacteria</taxon>
        <taxon>Pseudomonadati</taxon>
        <taxon>Bacteroidota</taxon>
        <taxon>Sphingobacteriia</taxon>
        <taxon>Sphingobacteriales</taxon>
        <taxon>Sphingobacteriaceae</taxon>
        <taxon>Parapedobacter</taxon>
    </lineage>
</organism>
<sequence length="151" mass="16702">MIMRKLTLALAILFVAATGVSAQILEPVKWQFGAKKINNDEAVVFMKATIDKGWHIYSQNIEEGGPIKTSFTFSPSNEYALIGKPAEPKPKSKHEEVFGMDVSYFDKEVVFQQKIKLKKGSTTVKGAVEFMACDANQCLPPDEIAFTVAVK</sequence>
<feature type="chain" id="PRO_5036765491" description="Thiol:disulfide interchange protein DsbD N-terminal domain-containing protein" evidence="1">
    <location>
        <begin position="23"/>
        <end position="151"/>
    </location>
</feature>
<feature type="signal peptide" evidence="1">
    <location>
        <begin position="1"/>
        <end position="22"/>
    </location>
</feature>
<dbReference type="Proteomes" id="UP000660862">
    <property type="component" value="Unassembled WGS sequence"/>
</dbReference>
<comment type="caution">
    <text evidence="3">The sequence shown here is derived from an EMBL/GenBank/DDBJ whole genome shotgun (WGS) entry which is preliminary data.</text>
</comment>
<dbReference type="GO" id="GO:0015035">
    <property type="term" value="F:protein-disulfide reductase activity"/>
    <property type="evidence" value="ECO:0007669"/>
    <property type="project" value="TreeGrafter"/>
</dbReference>
<name>A0A917M4G8_9SPHI</name>
<proteinExistence type="predicted"/>
<keyword evidence="1" id="KW-0732">Signal</keyword>
<reference evidence="3" key="2">
    <citation type="submission" date="2020-09" db="EMBL/GenBank/DDBJ databases">
        <authorList>
            <person name="Sun Q."/>
            <person name="Zhou Y."/>
        </authorList>
    </citation>
    <scope>NUCLEOTIDE SEQUENCE</scope>
    <source>
        <strain evidence="3">CGMCC 1.12195</strain>
    </source>
</reference>
<reference evidence="3" key="1">
    <citation type="journal article" date="2014" name="Int. J. Syst. Evol. Microbiol.">
        <title>Complete genome sequence of Corynebacterium casei LMG S-19264T (=DSM 44701T), isolated from a smear-ripened cheese.</title>
        <authorList>
            <consortium name="US DOE Joint Genome Institute (JGI-PGF)"/>
            <person name="Walter F."/>
            <person name="Albersmeier A."/>
            <person name="Kalinowski J."/>
            <person name="Ruckert C."/>
        </authorList>
    </citation>
    <scope>NUCLEOTIDE SEQUENCE</scope>
    <source>
        <strain evidence="3">CGMCC 1.12195</strain>
    </source>
</reference>
<evidence type="ECO:0000313" key="3">
    <source>
        <dbReference type="EMBL" id="GGG78202.1"/>
    </source>
</evidence>
<dbReference type="Pfam" id="PF11412">
    <property type="entry name" value="DsbD_N"/>
    <property type="match status" value="1"/>
</dbReference>
<dbReference type="EMBL" id="BMER01000001">
    <property type="protein sequence ID" value="GGG78202.1"/>
    <property type="molecule type" value="Genomic_DNA"/>
</dbReference>
<protein>
    <recommendedName>
        <fullName evidence="2">Thiol:disulfide interchange protein DsbD N-terminal domain-containing protein</fullName>
    </recommendedName>
</protein>
<evidence type="ECO:0000313" key="4">
    <source>
        <dbReference type="Proteomes" id="UP000660862"/>
    </source>
</evidence>
<feature type="domain" description="Thiol:disulfide interchange protein DsbD N-terminal" evidence="2">
    <location>
        <begin position="32"/>
        <end position="146"/>
    </location>
</feature>
<keyword evidence="4" id="KW-1185">Reference proteome</keyword>
<dbReference type="InterPro" id="IPR028250">
    <property type="entry name" value="DsbDN"/>
</dbReference>